<keyword evidence="1" id="KW-0378">Hydrolase</keyword>
<reference evidence="1 2" key="1">
    <citation type="submission" date="2015-01" db="EMBL/GenBank/DDBJ databases">
        <title>Draft genome of Vibrio mytili type strain CAIM 528.</title>
        <authorList>
            <person name="Gonzalez-Castillo A."/>
            <person name="Gomez-Gil B."/>
            <person name="Enciso-Ibarra J."/>
        </authorList>
    </citation>
    <scope>NUCLEOTIDE SEQUENCE [LARGE SCALE GENOMIC DNA]</scope>
    <source>
        <strain evidence="1 2">CAIM 528</strain>
    </source>
</reference>
<dbReference type="EMBL" id="JXOK01000008">
    <property type="protein sequence ID" value="KIN12100.1"/>
    <property type="molecule type" value="Genomic_DNA"/>
</dbReference>
<keyword evidence="2" id="KW-1185">Reference proteome</keyword>
<dbReference type="InterPro" id="IPR052550">
    <property type="entry name" value="Pyrimidine_5'-ntase_YjjG"/>
</dbReference>
<organism evidence="1 2">
    <name type="scientific">Vibrio mytili</name>
    <dbReference type="NCBI Taxonomy" id="50718"/>
    <lineage>
        <taxon>Bacteria</taxon>
        <taxon>Pseudomonadati</taxon>
        <taxon>Pseudomonadota</taxon>
        <taxon>Gammaproteobacteria</taxon>
        <taxon>Vibrionales</taxon>
        <taxon>Vibrionaceae</taxon>
        <taxon>Vibrio</taxon>
    </lineage>
</organism>
<proteinExistence type="predicted"/>
<dbReference type="Pfam" id="PF00702">
    <property type="entry name" value="Hydrolase"/>
    <property type="match status" value="1"/>
</dbReference>
<dbReference type="GO" id="GO:0016787">
    <property type="term" value="F:hydrolase activity"/>
    <property type="evidence" value="ECO:0007669"/>
    <property type="project" value="UniProtKB-KW"/>
</dbReference>
<comment type="caution">
    <text evidence="1">The sequence shown here is derived from an EMBL/GenBank/DDBJ whole genome shotgun (WGS) entry which is preliminary data.</text>
</comment>
<protein>
    <submittedName>
        <fullName evidence="1">Hydrolase</fullName>
    </submittedName>
</protein>
<dbReference type="PANTHER" id="PTHR47478">
    <property type="match status" value="1"/>
</dbReference>
<sequence length="160" mass="17898">MARIYLFDWGDTLMVDLPNQQGKMCDWEYVYAVDGAIEILAELSKKHAIYIATNAADSSEADIQSAFARVGLARYIKGYFCKSNLGIGKGTPAFFYKIIERLGVNPESLLMVGDSYQNDIAPAIKAGVDAIWFNPTQRSNDTCFPIRQIQKLTDLCEQQL</sequence>
<dbReference type="Proteomes" id="UP000031977">
    <property type="component" value="Unassembled WGS sequence"/>
</dbReference>
<gene>
    <name evidence="1" type="ORF">SU60_03950</name>
</gene>
<dbReference type="InterPro" id="IPR036412">
    <property type="entry name" value="HAD-like_sf"/>
</dbReference>
<accession>A0A0C3IAV8</accession>
<dbReference type="PANTHER" id="PTHR47478:SF1">
    <property type="entry name" value="PYRIMIDINE 5'-NUCLEOTIDASE YJJG"/>
    <property type="match status" value="1"/>
</dbReference>
<dbReference type="STRING" id="50718.SU60_03950"/>
<name>A0A0C3IAV8_9VIBR</name>
<dbReference type="RefSeq" id="WP_041154414.1">
    <property type="nucleotide sequence ID" value="NZ_CBCRVP010000008.1"/>
</dbReference>
<dbReference type="Gene3D" id="3.40.50.1000">
    <property type="entry name" value="HAD superfamily/HAD-like"/>
    <property type="match status" value="1"/>
</dbReference>
<dbReference type="SUPFAM" id="SSF56784">
    <property type="entry name" value="HAD-like"/>
    <property type="match status" value="1"/>
</dbReference>
<dbReference type="NCBIfam" id="TIGR01549">
    <property type="entry name" value="HAD-SF-IA-v1"/>
    <property type="match status" value="1"/>
</dbReference>
<dbReference type="InterPro" id="IPR006439">
    <property type="entry name" value="HAD-SF_hydro_IA"/>
</dbReference>
<evidence type="ECO:0000313" key="2">
    <source>
        <dbReference type="Proteomes" id="UP000031977"/>
    </source>
</evidence>
<dbReference type="InterPro" id="IPR023214">
    <property type="entry name" value="HAD_sf"/>
</dbReference>
<dbReference type="AlphaFoldDB" id="A0A0C3IAV8"/>
<evidence type="ECO:0000313" key="1">
    <source>
        <dbReference type="EMBL" id="KIN12100.1"/>
    </source>
</evidence>
<dbReference type="OrthoDB" id="6196267at2"/>